<dbReference type="Pfam" id="PF04552">
    <property type="entry name" value="Sigma54_DBD"/>
    <property type="match status" value="1"/>
</dbReference>
<protein>
    <submittedName>
        <fullName evidence="12">RNA polymerase, sigma 54 subunit, RpoN/SigL</fullName>
    </submittedName>
</protein>
<sequence>MQKLNLSQSLSQKLSPQQIQFIKLLQVPTAELETRIEEELEINPALEEGKDEDSDSSQDDFEDSYEEDSVQDDRDVNIDDYLDDEYGGYKMQGDGNYSPDEEDREIPISSQSSLHEQLVSQLNFLKLDDRQRIIGQQLIGSIENDGYIRRDLDAIINDLAFSQNIETDIDELEEILRKIQGFDPAGIASRNLQECLTLQLERKEHPEDPTVIHALRIIHDCFDEFTKKHYSKIQKKCDLTEEETKEAVNLITKLNPKPGGVADGLVRTQYIIPDFILTNNGGKMEISLNSRNAPELRISRSYSEMFDAYDKSDKKDKKLKETVSFVKQKLDAAKWFIDAIKQRQNTLLRTMEAILTYQKEFFIDGDETNLRPMILKDIAERIDMDISTVSRVANSKAIQTEFGVYPLKYFFSEGIATDSGEDVSNREVKSVLQAMVDQEDKKKPLSDDKLVKMLNKKGYNIARRTVAKYREQLQIPVARLRKEL</sequence>
<dbReference type="GO" id="GO:0001216">
    <property type="term" value="F:DNA-binding transcription activator activity"/>
    <property type="evidence" value="ECO:0007669"/>
    <property type="project" value="InterPro"/>
</dbReference>
<dbReference type="Gene3D" id="1.10.10.60">
    <property type="entry name" value="Homeodomain-like"/>
    <property type="match status" value="1"/>
</dbReference>
<dbReference type="Gene3D" id="1.10.10.1330">
    <property type="entry name" value="RNA polymerase sigma-54 factor, core-binding domain"/>
    <property type="match status" value="1"/>
</dbReference>
<feature type="domain" description="RNA polymerase sigma factor 54 core-binding" evidence="11">
    <location>
        <begin position="109"/>
        <end position="302"/>
    </location>
</feature>
<proteinExistence type="inferred from homology"/>
<dbReference type="PROSITE" id="PS50044">
    <property type="entry name" value="SIGMA54_3"/>
    <property type="match status" value="1"/>
</dbReference>
<evidence type="ECO:0000256" key="8">
    <source>
        <dbReference type="ARBA" id="ARBA00023163"/>
    </source>
</evidence>
<evidence type="ECO:0000256" key="4">
    <source>
        <dbReference type="ARBA" id="ARBA00022695"/>
    </source>
</evidence>
<reference evidence="13" key="1">
    <citation type="submission" date="2016-11" db="EMBL/GenBank/DDBJ databases">
        <authorList>
            <person name="Varghese N."/>
            <person name="Submissions S."/>
        </authorList>
    </citation>
    <scope>NUCLEOTIDE SEQUENCE [LARGE SCALE GENOMIC DNA]</scope>
    <source>
        <strain evidence="13">DSM 15292</strain>
    </source>
</reference>
<dbReference type="InterPro" id="IPR007634">
    <property type="entry name" value="RNA_pol_sigma_54_DNA-bd"/>
</dbReference>
<evidence type="ECO:0000256" key="6">
    <source>
        <dbReference type="ARBA" id="ARBA00023082"/>
    </source>
</evidence>
<dbReference type="STRING" id="226505.SAMN05444394_3497"/>
<organism evidence="12 13">
    <name type="scientific">Algoriphagus halophilus</name>
    <dbReference type="NCBI Taxonomy" id="226505"/>
    <lineage>
        <taxon>Bacteria</taxon>
        <taxon>Pseudomonadati</taxon>
        <taxon>Bacteroidota</taxon>
        <taxon>Cytophagia</taxon>
        <taxon>Cytophagales</taxon>
        <taxon>Cyclobacteriaceae</taxon>
        <taxon>Algoriphagus</taxon>
    </lineage>
</organism>
<dbReference type="InterPro" id="IPR000394">
    <property type="entry name" value="RNA_pol_sigma_54"/>
</dbReference>
<evidence type="ECO:0000256" key="9">
    <source>
        <dbReference type="SAM" id="MobiDB-lite"/>
    </source>
</evidence>
<dbReference type="PANTHER" id="PTHR32248:SF4">
    <property type="entry name" value="RNA POLYMERASE SIGMA-54 FACTOR"/>
    <property type="match status" value="1"/>
</dbReference>
<dbReference type="RefSeq" id="WP_074226289.1">
    <property type="nucleotide sequence ID" value="NZ_FSRC01000003.1"/>
</dbReference>
<dbReference type="GO" id="GO:0006352">
    <property type="term" value="P:DNA-templated transcription initiation"/>
    <property type="evidence" value="ECO:0007669"/>
    <property type="project" value="InterPro"/>
</dbReference>
<name>A0A1N6H2J5_9BACT</name>
<dbReference type="EMBL" id="FSRC01000003">
    <property type="protein sequence ID" value="SIO13986.1"/>
    <property type="molecule type" value="Genomic_DNA"/>
</dbReference>
<keyword evidence="5" id="KW-0805">Transcription regulation</keyword>
<dbReference type="PROSITE" id="PS00718">
    <property type="entry name" value="SIGMA54_2"/>
    <property type="match status" value="1"/>
</dbReference>
<evidence type="ECO:0000256" key="2">
    <source>
        <dbReference type="ARBA" id="ARBA00022478"/>
    </source>
</evidence>
<accession>A0A1N6H2J5</accession>
<dbReference type="AlphaFoldDB" id="A0A1N6H2J5"/>
<dbReference type="PIRSF" id="PIRSF000774">
    <property type="entry name" value="RpoN"/>
    <property type="match status" value="1"/>
</dbReference>
<evidence type="ECO:0000313" key="12">
    <source>
        <dbReference type="EMBL" id="SIO13986.1"/>
    </source>
</evidence>
<evidence type="ECO:0000259" key="11">
    <source>
        <dbReference type="Pfam" id="PF04963"/>
    </source>
</evidence>
<feature type="region of interest" description="Disordered" evidence="9">
    <location>
        <begin position="36"/>
        <end position="105"/>
    </location>
</feature>
<keyword evidence="7" id="KW-0238">DNA-binding</keyword>
<keyword evidence="2" id="KW-0240">DNA-directed RNA polymerase</keyword>
<dbReference type="NCBIfam" id="TIGR02395">
    <property type="entry name" value="rpoN_sigma"/>
    <property type="match status" value="1"/>
</dbReference>
<keyword evidence="6" id="KW-0731">Sigma factor</keyword>
<keyword evidence="13" id="KW-1185">Reference proteome</keyword>
<dbReference type="OrthoDB" id="9814402at2"/>
<dbReference type="InterPro" id="IPR038709">
    <property type="entry name" value="RpoN_core-bd_sf"/>
</dbReference>
<keyword evidence="4" id="KW-0548">Nucleotidyltransferase</keyword>
<dbReference type="GO" id="GO:0003677">
    <property type="term" value="F:DNA binding"/>
    <property type="evidence" value="ECO:0007669"/>
    <property type="project" value="UniProtKB-KW"/>
</dbReference>
<dbReference type="GO" id="GO:0016779">
    <property type="term" value="F:nucleotidyltransferase activity"/>
    <property type="evidence" value="ECO:0007669"/>
    <property type="project" value="UniProtKB-KW"/>
</dbReference>
<evidence type="ECO:0000313" key="13">
    <source>
        <dbReference type="Proteomes" id="UP000185221"/>
    </source>
</evidence>
<evidence type="ECO:0000256" key="5">
    <source>
        <dbReference type="ARBA" id="ARBA00023015"/>
    </source>
</evidence>
<comment type="similarity">
    <text evidence="1">Belongs to the sigma-54 factor family.</text>
</comment>
<dbReference type="PANTHER" id="PTHR32248">
    <property type="entry name" value="RNA POLYMERASE SIGMA-54 FACTOR"/>
    <property type="match status" value="1"/>
</dbReference>
<dbReference type="PRINTS" id="PR00045">
    <property type="entry name" value="SIGMA54FCT"/>
</dbReference>
<dbReference type="InterPro" id="IPR007046">
    <property type="entry name" value="RNA_pol_sigma_54_core-bd"/>
</dbReference>
<evidence type="ECO:0000256" key="7">
    <source>
        <dbReference type="ARBA" id="ARBA00023125"/>
    </source>
</evidence>
<dbReference type="Pfam" id="PF00309">
    <property type="entry name" value="Sigma54_AID"/>
    <property type="match status" value="1"/>
</dbReference>
<evidence type="ECO:0000256" key="3">
    <source>
        <dbReference type="ARBA" id="ARBA00022679"/>
    </source>
</evidence>
<evidence type="ECO:0000259" key="10">
    <source>
        <dbReference type="Pfam" id="PF04552"/>
    </source>
</evidence>
<keyword evidence="3" id="KW-0808">Transferase</keyword>
<feature type="compositionally biased region" description="Acidic residues" evidence="9">
    <location>
        <begin position="49"/>
        <end position="70"/>
    </location>
</feature>
<dbReference type="Pfam" id="PF04963">
    <property type="entry name" value="Sigma54_CBD"/>
    <property type="match status" value="1"/>
</dbReference>
<keyword evidence="8" id="KW-0804">Transcription</keyword>
<dbReference type="GO" id="GO:0000428">
    <property type="term" value="C:DNA-directed RNA polymerase complex"/>
    <property type="evidence" value="ECO:0007669"/>
    <property type="project" value="UniProtKB-KW"/>
</dbReference>
<dbReference type="GO" id="GO:0016987">
    <property type="term" value="F:sigma factor activity"/>
    <property type="evidence" value="ECO:0007669"/>
    <property type="project" value="UniProtKB-KW"/>
</dbReference>
<feature type="domain" description="RNA polymerase sigma factor 54 DNA-binding" evidence="10">
    <location>
        <begin position="324"/>
        <end position="482"/>
    </location>
</feature>
<dbReference type="Proteomes" id="UP000185221">
    <property type="component" value="Unassembled WGS sequence"/>
</dbReference>
<gene>
    <name evidence="12" type="ORF">SAMN05444394_3497</name>
</gene>
<evidence type="ECO:0000256" key="1">
    <source>
        <dbReference type="ARBA" id="ARBA00008798"/>
    </source>
</evidence>